<evidence type="ECO:0000256" key="1">
    <source>
        <dbReference type="ARBA" id="ARBA00004429"/>
    </source>
</evidence>
<evidence type="ECO:0000313" key="10">
    <source>
        <dbReference type="EMBL" id="GAN44223.1"/>
    </source>
</evidence>
<sequence length="396" mass="42190">MAPLPAPRLAGFYFAYYAALGAFLPYWGVYLKARGFDAAAIGVLTSLWYGTRVASPSTWSWLAARSARPIVWLRLGCAATLLCFLPFLLPLGFAAGLAAMAAFCFFYNAVMPQFEAITLSHLGARAERYGRIRVWGSIGFVAVVLLYGALLDRLGAESLPWLMLPLYAALLAAAALNDYGPAHHARGDGEAAGFAARLRRPEVLAFLASALLLALSFGPYYTFYSIYLASRGYSAAATGTLWAVGVLVEIAMFWLAARLFARWPATAVLKVALASAALRWLLVAWCPRLLPAMLLAQASHALNFAAAFAASIQLVARFFPGRMTGHGQGVYYAVGGVGGMLGALGSGLLWRTLGDSRVFELAAGAAALGAWVAWRWLRLDAADAEAATAAVSSRGD</sequence>
<feature type="transmembrane region" description="Helical" evidence="8">
    <location>
        <begin position="302"/>
        <end position="319"/>
    </location>
</feature>
<gene>
    <name evidence="10" type="ORF">MBSD_0747</name>
    <name evidence="11" type="ORF">MBSD_n2610</name>
</gene>
<dbReference type="AlphaFoldDB" id="A0A0K8QQU4"/>
<dbReference type="RefSeq" id="WP_062537841.1">
    <property type="nucleotide sequence ID" value="NZ_DF970255.1"/>
</dbReference>
<dbReference type="GO" id="GO:0005886">
    <property type="term" value="C:plasma membrane"/>
    <property type="evidence" value="ECO:0007669"/>
    <property type="project" value="UniProtKB-SubCell"/>
</dbReference>
<dbReference type="EMBL" id="DF970255">
    <property type="protein sequence ID" value="GAP67289.1"/>
    <property type="molecule type" value="Genomic_DNA"/>
</dbReference>
<reference evidence="11" key="2">
    <citation type="submission" date="2015-08" db="EMBL/GenBank/DDBJ databases">
        <title>Complete DNA Sequence of Pseudomonas syringae pv. actinidiae, the Causal Agent of Kiwifruit Canker Disease.</title>
        <authorList>
            <person name="Rikkerink E.H.A."/>
            <person name="Fineran P.C."/>
        </authorList>
    </citation>
    <scope>NUCLEOTIDE SEQUENCE</scope>
    <source>
        <strain evidence="11">SkMP5</strain>
    </source>
</reference>
<feature type="transmembrane region" description="Helical" evidence="8">
    <location>
        <begin position="132"/>
        <end position="150"/>
    </location>
</feature>
<evidence type="ECO:0000256" key="6">
    <source>
        <dbReference type="ARBA" id="ARBA00022989"/>
    </source>
</evidence>
<protein>
    <submittedName>
        <fullName evidence="10">MFS transporter</fullName>
    </submittedName>
    <submittedName>
        <fullName evidence="11">Major facilitator superfamily MFS_1</fullName>
    </submittedName>
</protein>
<keyword evidence="5 8" id="KW-0812">Transmembrane</keyword>
<keyword evidence="7 8" id="KW-0472">Membrane</keyword>
<evidence type="ECO:0000256" key="7">
    <source>
        <dbReference type="ARBA" id="ARBA00023136"/>
    </source>
</evidence>
<dbReference type="GO" id="GO:0015528">
    <property type="term" value="F:lactose:proton symporter activity"/>
    <property type="evidence" value="ECO:0007669"/>
    <property type="project" value="TreeGrafter"/>
</dbReference>
<evidence type="ECO:0000256" key="4">
    <source>
        <dbReference type="ARBA" id="ARBA00022519"/>
    </source>
</evidence>
<dbReference type="Gene3D" id="1.20.1250.20">
    <property type="entry name" value="MFS general substrate transporter like domains"/>
    <property type="match status" value="2"/>
</dbReference>
<feature type="transmembrane region" description="Helical" evidence="8">
    <location>
        <begin position="331"/>
        <end position="350"/>
    </location>
</feature>
<name>A0A0K8QQU4_9GAMM</name>
<dbReference type="PANTHER" id="PTHR23522:SF10">
    <property type="entry name" value="3-PHENYLPROPIONIC ACID TRANSPORTER-RELATED"/>
    <property type="match status" value="1"/>
</dbReference>
<feature type="domain" description="Major facilitator superfamily associated" evidence="9">
    <location>
        <begin position="8"/>
        <end position="360"/>
    </location>
</feature>
<dbReference type="NCBIfam" id="NF037955">
    <property type="entry name" value="mfs"/>
    <property type="match status" value="1"/>
</dbReference>
<feature type="transmembrane region" description="Helical" evidence="8">
    <location>
        <begin position="71"/>
        <end position="88"/>
    </location>
</feature>
<organism evidence="11">
    <name type="scientific">Mizugakiibacter sediminis</name>
    <dbReference type="NCBI Taxonomy" id="1475481"/>
    <lineage>
        <taxon>Bacteria</taxon>
        <taxon>Pseudomonadati</taxon>
        <taxon>Pseudomonadota</taxon>
        <taxon>Gammaproteobacteria</taxon>
        <taxon>Lysobacterales</taxon>
        <taxon>Rhodanobacteraceae</taxon>
        <taxon>Mizugakiibacter</taxon>
    </lineage>
</organism>
<evidence type="ECO:0000256" key="3">
    <source>
        <dbReference type="ARBA" id="ARBA00022475"/>
    </source>
</evidence>
<comment type="subcellular location">
    <subcellularLocation>
        <location evidence="1">Cell inner membrane</location>
        <topology evidence="1">Multi-pass membrane protein</topology>
    </subcellularLocation>
</comment>
<dbReference type="OrthoDB" id="9150135at2"/>
<keyword evidence="3" id="KW-1003">Cell membrane</keyword>
<dbReference type="SUPFAM" id="SSF103473">
    <property type="entry name" value="MFS general substrate transporter"/>
    <property type="match status" value="1"/>
</dbReference>
<evidence type="ECO:0000259" key="9">
    <source>
        <dbReference type="Pfam" id="PF12832"/>
    </source>
</evidence>
<dbReference type="InterPro" id="IPR024989">
    <property type="entry name" value="MFS_assoc_dom"/>
</dbReference>
<evidence type="ECO:0000313" key="12">
    <source>
        <dbReference type="Proteomes" id="UP000253740"/>
    </source>
</evidence>
<proteinExistence type="predicted"/>
<keyword evidence="2" id="KW-0813">Transport</keyword>
<evidence type="ECO:0000256" key="5">
    <source>
        <dbReference type="ARBA" id="ARBA00022692"/>
    </source>
</evidence>
<dbReference type="PANTHER" id="PTHR23522">
    <property type="entry name" value="BLL5896 PROTEIN"/>
    <property type="match status" value="1"/>
</dbReference>
<dbReference type="EMBL" id="DF952378">
    <property type="protein sequence ID" value="GAN44223.1"/>
    <property type="molecule type" value="Genomic_DNA"/>
</dbReference>
<feature type="transmembrane region" description="Helical" evidence="8">
    <location>
        <begin position="233"/>
        <end position="255"/>
    </location>
</feature>
<reference evidence="10" key="1">
    <citation type="submission" date="2015-03" db="EMBL/GenBank/DDBJ databases">
        <title>Draft genome sequence of Mizugakiibacter sediminis skMP5.</title>
        <authorList>
            <person name="Watanabe T."/>
            <person name="Kojima H."/>
            <person name="Fukui M."/>
        </authorList>
    </citation>
    <scope>NUCLEOTIDE SEQUENCE</scope>
    <source>
        <strain evidence="10">SkMP5</strain>
    </source>
</reference>
<keyword evidence="6 8" id="KW-1133">Transmembrane helix</keyword>
<dbReference type="InterPro" id="IPR036259">
    <property type="entry name" value="MFS_trans_sf"/>
</dbReference>
<dbReference type="Proteomes" id="UP000253740">
    <property type="component" value="Unassembled WGS sequence"/>
</dbReference>
<feature type="transmembrane region" description="Helical" evidence="8">
    <location>
        <begin position="162"/>
        <end position="182"/>
    </location>
</feature>
<feature type="transmembrane region" description="Helical" evidence="8">
    <location>
        <begin position="203"/>
        <end position="221"/>
    </location>
</feature>
<keyword evidence="4" id="KW-0997">Cell inner membrane</keyword>
<dbReference type="STRING" id="1475481.GCA_000953855_02661"/>
<dbReference type="InterPro" id="IPR026032">
    <property type="entry name" value="HcaT-like"/>
</dbReference>
<evidence type="ECO:0000313" key="11">
    <source>
        <dbReference type="EMBL" id="GAP67289.1"/>
    </source>
</evidence>
<feature type="transmembrane region" description="Helical" evidence="8">
    <location>
        <begin position="267"/>
        <end position="290"/>
    </location>
</feature>
<feature type="transmembrane region" description="Helical" evidence="8">
    <location>
        <begin position="9"/>
        <end position="27"/>
    </location>
</feature>
<dbReference type="GO" id="GO:0030395">
    <property type="term" value="F:lactose binding"/>
    <property type="evidence" value="ECO:0007669"/>
    <property type="project" value="TreeGrafter"/>
</dbReference>
<feature type="transmembrane region" description="Helical" evidence="8">
    <location>
        <begin position="94"/>
        <end position="111"/>
    </location>
</feature>
<accession>A0A0K8QQU4</accession>
<dbReference type="HOGENOM" id="CLU_013133_6_0_6"/>
<evidence type="ECO:0000256" key="8">
    <source>
        <dbReference type="SAM" id="Phobius"/>
    </source>
</evidence>
<keyword evidence="12" id="KW-1185">Reference proteome</keyword>
<dbReference type="Pfam" id="PF12832">
    <property type="entry name" value="MFS_1_like"/>
    <property type="match status" value="1"/>
</dbReference>
<evidence type="ECO:0000256" key="2">
    <source>
        <dbReference type="ARBA" id="ARBA00022448"/>
    </source>
</evidence>
<dbReference type="PIRSF" id="PIRSF004925">
    <property type="entry name" value="HcaT"/>
    <property type="match status" value="1"/>
</dbReference>